<dbReference type="STRING" id="623744.A0A553N2M2"/>
<dbReference type="CDD" id="cd23767">
    <property type="entry name" value="IQCD"/>
    <property type="match status" value="1"/>
</dbReference>
<protein>
    <recommendedName>
        <fullName evidence="9">Spermatogenesis-associated protein 17</fullName>
    </recommendedName>
</protein>
<dbReference type="SUPFAM" id="SSF52540">
    <property type="entry name" value="P-loop containing nucleoside triphosphate hydrolases"/>
    <property type="match status" value="1"/>
</dbReference>
<dbReference type="InterPro" id="IPR027417">
    <property type="entry name" value="P-loop_NTPase"/>
</dbReference>
<dbReference type="Proteomes" id="UP000316079">
    <property type="component" value="Unassembled WGS sequence"/>
</dbReference>
<dbReference type="SMART" id="SM00015">
    <property type="entry name" value="IQ"/>
    <property type="match status" value="3"/>
</dbReference>
<gene>
    <name evidence="7" type="ORF">DNTS_027408</name>
</gene>
<dbReference type="InterPro" id="IPR000048">
    <property type="entry name" value="IQ_motif_EF-hand-BS"/>
</dbReference>
<dbReference type="GO" id="GO:0000278">
    <property type="term" value="P:mitotic cell cycle"/>
    <property type="evidence" value="ECO:0007669"/>
    <property type="project" value="TreeGrafter"/>
</dbReference>
<dbReference type="GO" id="GO:0000922">
    <property type="term" value="C:spindle pole"/>
    <property type="evidence" value="ECO:0007669"/>
    <property type="project" value="TreeGrafter"/>
</dbReference>
<dbReference type="PANTHER" id="PTHR22706">
    <property type="entry name" value="ASSEMBLY FACTOR FOR SPINDLE MICROTUBULES"/>
    <property type="match status" value="1"/>
</dbReference>
<accession>A0A553N2M2</accession>
<evidence type="ECO:0000256" key="4">
    <source>
        <dbReference type="ARBA" id="ARBA00022860"/>
    </source>
</evidence>
<dbReference type="PANTHER" id="PTHR22706:SF1">
    <property type="entry name" value="ASSEMBLY FACTOR FOR SPINDLE MICROTUBULES"/>
    <property type="match status" value="1"/>
</dbReference>
<dbReference type="GO" id="GO:0007051">
    <property type="term" value="P:spindle organization"/>
    <property type="evidence" value="ECO:0007669"/>
    <property type="project" value="TreeGrafter"/>
</dbReference>
<dbReference type="Gene3D" id="1.20.5.190">
    <property type="match status" value="1"/>
</dbReference>
<evidence type="ECO:0000256" key="2">
    <source>
        <dbReference type="ARBA" id="ARBA00022490"/>
    </source>
</evidence>
<dbReference type="GO" id="GO:0005737">
    <property type="term" value="C:cytoplasm"/>
    <property type="evidence" value="ECO:0007669"/>
    <property type="project" value="UniProtKB-SubCell"/>
</dbReference>
<feature type="chain" id="PRO_5021823378" description="Spermatogenesis-associated protein 17" evidence="6">
    <location>
        <begin position="28"/>
        <end position="422"/>
    </location>
</feature>
<keyword evidence="3" id="KW-0677">Repeat</keyword>
<evidence type="ECO:0000256" key="1">
    <source>
        <dbReference type="ARBA" id="ARBA00004496"/>
    </source>
</evidence>
<reference evidence="7 8" key="1">
    <citation type="journal article" date="2019" name="Sci. Data">
        <title>Hybrid genome assembly and annotation of Danionella translucida.</title>
        <authorList>
            <person name="Kadobianskyi M."/>
            <person name="Schulze L."/>
            <person name="Schuelke M."/>
            <person name="Judkewitz B."/>
        </authorList>
    </citation>
    <scope>NUCLEOTIDE SEQUENCE [LARGE SCALE GENOMIC DNA]</scope>
    <source>
        <strain evidence="7 8">Bolton</strain>
    </source>
</reference>
<dbReference type="AlphaFoldDB" id="A0A553N2M2"/>
<evidence type="ECO:0000313" key="8">
    <source>
        <dbReference type="Proteomes" id="UP000316079"/>
    </source>
</evidence>
<evidence type="ECO:0008006" key="9">
    <source>
        <dbReference type="Google" id="ProtNLM"/>
    </source>
</evidence>
<proteinExistence type="predicted"/>
<organism evidence="7 8">
    <name type="scientific">Danionella cerebrum</name>
    <dbReference type="NCBI Taxonomy" id="2873325"/>
    <lineage>
        <taxon>Eukaryota</taxon>
        <taxon>Metazoa</taxon>
        <taxon>Chordata</taxon>
        <taxon>Craniata</taxon>
        <taxon>Vertebrata</taxon>
        <taxon>Euteleostomi</taxon>
        <taxon>Actinopterygii</taxon>
        <taxon>Neopterygii</taxon>
        <taxon>Teleostei</taxon>
        <taxon>Ostariophysi</taxon>
        <taxon>Cypriniformes</taxon>
        <taxon>Danionidae</taxon>
        <taxon>Danioninae</taxon>
        <taxon>Danionella</taxon>
    </lineage>
</organism>
<comment type="subcellular location">
    <subcellularLocation>
        <location evidence="1">Cytoplasm</location>
    </subcellularLocation>
</comment>
<dbReference type="InterPro" id="IPR051185">
    <property type="entry name" value="ASPM"/>
</dbReference>
<keyword evidence="8" id="KW-1185">Reference proteome</keyword>
<sequence>MRWWSDAGHYWVTWLYVNMWTLNSSLQVTPHHRAARMMAYTRLACQNTVSQAITTLASPPPDVQTSGIMARLEKLFSQVTNVKEQYFIRNRIAEESRLKENEAAVRIQSWFRGCHVRANLKYLHKNATLIQKTWRGFNARALFRQRVKAAYFNMKMNFYNKMAVKVQQRWRGYYVRKYIHNYYARKQYLEALTRKNVIIRRDLEEFAEHQRRERERIALEKAEQEKHIQAQRLHFLLSTKQCPGVFNSPFRVEPEEMEMRLRRVKPPPLVRSAAKERKSPTTNPDLMANKERLPPIHKTPQGPFRPALEVQQQRYRPLEPSLRVATSITALEEAREELRRQEWRTRLIDQTFLPFSHTSQNKRYEGLMHTSTPFEQVAYGTKHFREEHKEQLQGKEPFKTVFTSCHIFDKFGRMYSKAGNIV</sequence>
<keyword evidence="6" id="KW-0732">Signal</keyword>
<evidence type="ECO:0000256" key="6">
    <source>
        <dbReference type="SAM" id="SignalP"/>
    </source>
</evidence>
<dbReference type="PROSITE" id="PS50096">
    <property type="entry name" value="IQ"/>
    <property type="match status" value="3"/>
</dbReference>
<dbReference type="OrthoDB" id="190375at2759"/>
<dbReference type="Pfam" id="PF00612">
    <property type="entry name" value="IQ"/>
    <property type="match status" value="2"/>
</dbReference>
<dbReference type="GO" id="GO:0051295">
    <property type="term" value="P:establishment of meiotic spindle localization"/>
    <property type="evidence" value="ECO:0007669"/>
    <property type="project" value="TreeGrafter"/>
</dbReference>
<feature type="signal peptide" evidence="6">
    <location>
        <begin position="1"/>
        <end position="27"/>
    </location>
</feature>
<feature type="region of interest" description="Disordered" evidence="5">
    <location>
        <begin position="270"/>
        <end position="303"/>
    </location>
</feature>
<evidence type="ECO:0000256" key="3">
    <source>
        <dbReference type="ARBA" id="ARBA00022737"/>
    </source>
</evidence>
<keyword evidence="4" id="KW-0112">Calmodulin-binding</keyword>
<name>A0A553N2M2_9TELE</name>
<dbReference type="EMBL" id="SRMA01027109">
    <property type="protein sequence ID" value="TRY59672.1"/>
    <property type="molecule type" value="Genomic_DNA"/>
</dbReference>
<comment type="caution">
    <text evidence="7">The sequence shown here is derived from an EMBL/GenBank/DDBJ whole genome shotgun (WGS) entry which is preliminary data.</text>
</comment>
<keyword evidence="2" id="KW-0963">Cytoplasm</keyword>
<evidence type="ECO:0000256" key="5">
    <source>
        <dbReference type="SAM" id="MobiDB-lite"/>
    </source>
</evidence>
<dbReference type="GO" id="GO:0005516">
    <property type="term" value="F:calmodulin binding"/>
    <property type="evidence" value="ECO:0007669"/>
    <property type="project" value="UniProtKB-KW"/>
</dbReference>
<evidence type="ECO:0000313" key="7">
    <source>
        <dbReference type="EMBL" id="TRY59672.1"/>
    </source>
</evidence>